<dbReference type="SUPFAM" id="SSF52833">
    <property type="entry name" value="Thioredoxin-like"/>
    <property type="match status" value="1"/>
</dbReference>
<dbReference type="InterPro" id="IPR012336">
    <property type="entry name" value="Thioredoxin-like_fold"/>
</dbReference>
<dbReference type="Proteomes" id="UP000292884">
    <property type="component" value="Unassembled WGS sequence"/>
</dbReference>
<feature type="chain" id="PRO_5021005445" evidence="1">
    <location>
        <begin position="19"/>
        <end position="148"/>
    </location>
</feature>
<dbReference type="EMBL" id="SJSK01000004">
    <property type="protein sequence ID" value="TCC89128.1"/>
    <property type="molecule type" value="Genomic_DNA"/>
</dbReference>
<keyword evidence="1" id="KW-0732">Signal</keyword>
<evidence type="ECO:0000259" key="2">
    <source>
        <dbReference type="Pfam" id="PF13098"/>
    </source>
</evidence>
<evidence type="ECO:0000313" key="3">
    <source>
        <dbReference type="EMBL" id="TCC89128.1"/>
    </source>
</evidence>
<dbReference type="Gene3D" id="3.40.30.10">
    <property type="entry name" value="Glutaredoxin"/>
    <property type="match status" value="1"/>
</dbReference>
<keyword evidence="4" id="KW-1185">Reference proteome</keyword>
<dbReference type="RefSeq" id="WP_131554116.1">
    <property type="nucleotide sequence ID" value="NZ_SJSK01000004.1"/>
</dbReference>
<reference evidence="3 4" key="1">
    <citation type="submission" date="2019-02" db="EMBL/GenBank/DDBJ databases">
        <title>Pedobacter sp. RP-1-13 sp. nov., isolated from Arctic soil.</title>
        <authorList>
            <person name="Dahal R.H."/>
        </authorList>
    </citation>
    <scope>NUCLEOTIDE SEQUENCE [LARGE SCALE GENOMIC DNA]</scope>
    <source>
        <strain evidence="3 4">RP-1-13</strain>
    </source>
</reference>
<proteinExistence type="predicted"/>
<dbReference type="InterPro" id="IPR036249">
    <property type="entry name" value="Thioredoxin-like_sf"/>
</dbReference>
<feature type="domain" description="Thioredoxin-like fold" evidence="2">
    <location>
        <begin position="34"/>
        <end position="143"/>
    </location>
</feature>
<evidence type="ECO:0000256" key="1">
    <source>
        <dbReference type="SAM" id="SignalP"/>
    </source>
</evidence>
<accession>A0A4R0MQJ3</accession>
<dbReference type="AlphaFoldDB" id="A0A4R0MQJ3"/>
<comment type="caution">
    <text evidence="3">The sequence shown here is derived from an EMBL/GenBank/DDBJ whole genome shotgun (WGS) entry which is preliminary data.</text>
</comment>
<gene>
    <name evidence="3" type="ORF">EZ428_15615</name>
</gene>
<dbReference type="Pfam" id="PF13098">
    <property type="entry name" value="Thioredoxin_2"/>
    <property type="match status" value="1"/>
</dbReference>
<name>A0A4R0MQJ3_9SPHI</name>
<evidence type="ECO:0000313" key="4">
    <source>
        <dbReference type="Proteomes" id="UP000292884"/>
    </source>
</evidence>
<protein>
    <submittedName>
        <fullName evidence="3">DUF255 domain-containing protein</fullName>
    </submittedName>
</protein>
<sequence>MKYLLIVMLMISSLSSKAQKIYSFNQLDSLQNIEKKNIIVFVSASWCNYCKAMDETVFKEPAIIKLLDQQYYFVELNAEDQTPIVYQNHKFSFNPSLGFHEMAIILANKQKLTFPSIYILTNANEILYQHKGFIKATNLFKVLNNIKY</sequence>
<feature type="signal peptide" evidence="1">
    <location>
        <begin position="1"/>
        <end position="18"/>
    </location>
</feature>
<organism evidence="3 4">
    <name type="scientific">Pedobacter frigiditerrae</name>
    <dbReference type="NCBI Taxonomy" id="2530452"/>
    <lineage>
        <taxon>Bacteria</taxon>
        <taxon>Pseudomonadati</taxon>
        <taxon>Bacteroidota</taxon>
        <taxon>Sphingobacteriia</taxon>
        <taxon>Sphingobacteriales</taxon>
        <taxon>Sphingobacteriaceae</taxon>
        <taxon>Pedobacter</taxon>
    </lineage>
</organism>
<dbReference type="OrthoDB" id="9811036at2"/>